<dbReference type="GeneID" id="75912147"/>
<dbReference type="Proteomes" id="UP001206595">
    <property type="component" value="Unassembled WGS sequence"/>
</dbReference>
<evidence type="ECO:0000313" key="2">
    <source>
        <dbReference type="EMBL" id="KAI8582579.1"/>
    </source>
</evidence>
<proteinExistence type="predicted"/>
<gene>
    <name evidence="2" type="ORF">K450DRAFT_227814</name>
</gene>
<comment type="caution">
    <text evidence="2">The sequence shown here is derived from an EMBL/GenBank/DDBJ whole genome shotgun (WGS) entry which is preliminary data.</text>
</comment>
<keyword evidence="3" id="KW-1185">Reference proteome</keyword>
<sequence length="59" mass="6837">MLACAYIDSSVFVSTHSRMLAYRRILSLANLYHITFCFLSPFLDTLSKQLYKGKTTRNE</sequence>
<protein>
    <submittedName>
        <fullName evidence="2">Uncharacterized protein</fullName>
    </submittedName>
</protein>
<keyword evidence="1" id="KW-0812">Transmembrane</keyword>
<evidence type="ECO:0000313" key="3">
    <source>
        <dbReference type="Proteomes" id="UP001206595"/>
    </source>
</evidence>
<evidence type="ECO:0000256" key="1">
    <source>
        <dbReference type="SAM" id="Phobius"/>
    </source>
</evidence>
<reference evidence="2" key="2">
    <citation type="journal article" date="2022" name="Proc. Natl. Acad. Sci. U.S.A.">
        <title>Diploid-dominant life cycles characterize the early evolution of Fungi.</title>
        <authorList>
            <person name="Amses K.R."/>
            <person name="Simmons D.R."/>
            <person name="Longcore J.E."/>
            <person name="Mondo S.J."/>
            <person name="Seto K."/>
            <person name="Jeronimo G.H."/>
            <person name="Bonds A.E."/>
            <person name="Quandt C.A."/>
            <person name="Davis W.J."/>
            <person name="Chang Y."/>
            <person name="Federici B.A."/>
            <person name="Kuo A."/>
            <person name="LaButti K."/>
            <person name="Pangilinan J."/>
            <person name="Andreopoulos W."/>
            <person name="Tritt A."/>
            <person name="Riley R."/>
            <person name="Hundley H."/>
            <person name="Johnson J."/>
            <person name="Lipzen A."/>
            <person name="Barry K."/>
            <person name="Lang B.F."/>
            <person name="Cuomo C.A."/>
            <person name="Buchler N.E."/>
            <person name="Grigoriev I.V."/>
            <person name="Spatafora J.W."/>
            <person name="Stajich J.E."/>
            <person name="James T.Y."/>
        </authorList>
    </citation>
    <scope>NUCLEOTIDE SEQUENCE</scope>
    <source>
        <strain evidence="2">AG</strain>
    </source>
</reference>
<dbReference type="RefSeq" id="XP_051447583.1">
    <property type="nucleotide sequence ID" value="XM_051586799.1"/>
</dbReference>
<name>A0AAD5EFL6_UMBRA</name>
<dbReference type="EMBL" id="MU620900">
    <property type="protein sequence ID" value="KAI8582579.1"/>
    <property type="molecule type" value="Genomic_DNA"/>
</dbReference>
<dbReference type="AlphaFoldDB" id="A0AAD5EFL6"/>
<keyword evidence="1" id="KW-1133">Transmembrane helix</keyword>
<feature type="transmembrane region" description="Helical" evidence="1">
    <location>
        <begin position="25"/>
        <end position="43"/>
    </location>
</feature>
<keyword evidence="1" id="KW-0472">Membrane</keyword>
<reference evidence="2" key="1">
    <citation type="submission" date="2021-06" db="EMBL/GenBank/DDBJ databases">
        <authorList>
            <consortium name="DOE Joint Genome Institute"/>
            <person name="Mondo S.J."/>
            <person name="Amses K.R."/>
            <person name="Simmons D.R."/>
            <person name="Longcore J.E."/>
            <person name="Seto K."/>
            <person name="Alves G.H."/>
            <person name="Bonds A.E."/>
            <person name="Quandt C.A."/>
            <person name="Davis W.J."/>
            <person name="Chang Y."/>
            <person name="Letcher P.M."/>
            <person name="Powell M.J."/>
            <person name="Kuo A."/>
            <person name="Labutti K."/>
            <person name="Pangilinan J."/>
            <person name="Andreopoulos W."/>
            <person name="Tritt A."/>
            <person name="Riley R."/>
            <person name="Hundley H."/>
            <person name="Johnson J."/>
            <person name="Lipzen A."/>
            <person name="Barry K."/>
            <person name="Berbee M.L."/>
            <person name="Buchler N.E."/>
            <person name="Grigoriev I.V."/>
            <person name="Spatafora J.W."/>
            <person name="Stajich J.E."/>
            <person name="James T.Y."/>
        </authorList>
    </citation>
    <scope>NUCLEOTIDE SEQUENCE</scope>
    <source>
        <strain evidence="2">AG</strain>
    </source>
</reference>
<accession>A0AAD5EFL6</accession>
<organism evidence="2 3">
    <name type="scientific">Umbelopsis ramanniana AG</name>
    <dbReference type="NCBI Taxonomy" id="1314678"/>
    <lineage>
        <taxon>Eukaryota</taxon>
        <taxon>Fungi</taxon>
        <taxon>Fungi incertae sedis</taxon>
        <taxon>Mucoromycota</taxon>
        <taxon>Mucoromycotina</taxon>
        <taxon>Umbelopsidomycetes</taxon>
        <taxon>Umbelopsidales</taxon>
        <taxon>Umbelopsidaceae</taxon>
        <taxon>Umbelopsis</taxon>
    </lineage>
</organism>